<dbReference type="CDD" id="cd08497">
    <property type="entry name" value="MbnE-like"/>
    <property type="match status" value="1"/>
</dbReference>
<dbReference type="GO" id="GO:0030288">
    <property type="term" value="C:outer membrane-bounded periplasmic space"/>
    <property type="evidence" value="ECO:0007669"/>
    <property type="project" value="TreeGrafter"/>
</dbReference>
<evidence type="ECO:0000256" key="2">
    <source>
        <dbReference type="ARBA" id="ARBA00005695"/>
    </source>
</evidence>
<dbReference type="InterPro" id="IPR030678">
    <property type="entry name" value="Peptide/Ni-bd"/>
</dbReference>
<dbReference type="InterPro" id="IPR039424">
    <property type="entry name" value="SBP_5"/>
</dbReference>
<evidence type="ECO:0000313" key="6">
    <source>
        <dbReference type="Proteomes" id="UP000198634"/>
    </source>
</evidence>
<dbReference type="SUPFAM" id="SSF53850">
    <property type="entry name" value="Periplasmic binding protein-like II"/>
    <property type="match status" value="1"/>
</dbReference>
<dbReference type="RefSeq" id="WP_090267365.1">
    <property type="nucleotide sequence ID" value="NZ_FOEP01000001.1"/>
</dbReference>
<feature type="domain" description="Solute-binding protein family 5" evidence="4">
    <location>
        <begin position="104"/>
        <end position="492"/>
    </location>
</feature>
<dbReference type="STRING" id="657014.SAMN04488092_101302"/>
<evidence type="ECO:0000256" key="3">
    <source>
        <dbReference type="ARBA" id="ARBA00022729"/>
    </source>
</evidence>
<dbReference type="InterPro" id="IPR000914">
    <property type="entry name" value="SBP_5_dom"/>
</dbReference>
<dbReference type="PIRSF" id="PIRSF002741">
    <property type="entry name" value="MppA"/>
    <property type="match status" value="1"/>
</dbReference>
<name>A0A1H8Z4Z5_9RHOB</name>
<dbReference type="Proteomes" id="UP000198634">
    <property type="component" value="Unassembled WGS sequence"/>
</dbReference>
<dbReference type="PANTHER" id="PTHR30290:SF64">
    <property type="entry name" value="ABC TRANSPORTER PERIPLASMIC BINDING PROTEIN"/>
    <property type="match status" value="1"/>
</dbReference>
<dbReference type="Gene3D" id="3.10.105.10">
    <property type="entry name" value="Dipeptide-binding Protein, Domain 3"/>
    <property type="match status" value="1"/>
</dbReference>
<comment type="subcellular location">
    <subcellularLocation>
        <location evidence="1">Periplasm</location>
    </subcellularLocation>
</comment>
<evidence type="ECO:0000313" key="5">
    <source>
        <dbReference type="EMBL" id="SEP59535.1"/>
    </source>
</evidence>
<evidence type="ECO:0000259" key="4">
    <source>
        <dbReference type="Pfam" id="PF00496"/>
    </source>
</evidence>
<dbReference type="Pfam" id="PF00496">
    <property type="entry name" value="SBP_bac_5"/>
    <property type="match status" value="1"/>
</dbReference>
<accession>A0A1H8Z4Z5</accession>
<reference evidence="5 6" key="1">
    <citation type="submission" date="2016-10" db="EMBL/GenBank/DDBJ databases">
        <authorList>
            <person name="de Groot N.N."/>
        </authorList>
    </citation>
    <scope>NUCLEOTIDE SEQUENCE [LARGE SCALE GENOMIC DNA]</scope>
    <source>
        <strain evidence="5 6">DSM 22007</strain>
    </source>
</reference>
<gene>
    <name evidence="5" type="ORF">SAMN04488092_101302</name>
</gene>
<proteinExistence type="inferred from homology"/>
<dbReference type="GO" id="GO:0042884">
    <property type="term" value="P:microcin transport"/>
    <property type="evidence" value="ECO:0007669"/>
    <property type="project" value="TreeGrafter"/>
</dbReference>
<dbReference type="GO" id="GO:1904680">
    <property type="term" value="F:peptide transmembrane transporter activity"/>
    <property type="evidence" value="ECO:0007669"/>
    <property type="project" value="TreeGrafter"/>
</dbReference>
<comment type="similarity">
    <text evidence="2">Belongs to the bacterial solute-binding protein 5 family.</text>
</comment>
<keyword evidence="3" id="KW-0732">Signal</keyword>
<dbReference type="PANTHER" id="PTHR30290">
    <property type="entry name" value="PERIPLASMIC BINDING COMPONENT OF ABC TRANSPORTER"/>
    <property type="match status" value="1"/>
</dbReference>
<protein>
    <submittedName>
        <fullName evidence="5">Peptide/nickel transport system substrate-binding protein</fullName>
    </submittedName>
</protein>
<evidence type="ECO:0000256" key="1">
    <source>
        <dbReference type="ARBA" id="ARBA00004418"/>
    </source>
</evidence>
<organism evidence="5 6">
    <name type="scientific">Thalassovita taeanensis</name>
    <dbReference type="NCBI Taxonomy" id="657014"/>
    <lineage>
        <taxon>Bacteria</taxon>
        <taxon>Pseudomonadati</taxon>
        <taxon>Pseudomonadota</taxon>
        <taxon>Alphaproteobacteria</taxon>
        <taxon>Rhodobacterales</taxon>
        <taxon>Roseobacteraceae</taxon>
        <taxon>Thalassovita</taxon>
    </lineage>
</organism>
<dbReference type="OrthoDB" id="9803988at2"/>
<dbReference type="Gene3D" id="3.40.190.10">
    <property type="entry name" value="Periplasmic binding protein-like II"/>
    <property type="match status" value="1"/>
</dbReference>
<sequence>MGSDIFRPVRTASLGLALVLLGSVGRSDPAHGIAMYGSPALPPDFVSLPYANPDAPVGGRLIEGSTGGFDSLNPFILKGTAPWQLRFLAYESLMGRSLDEPFTLYGLLAESVEVAEDRTWVEFTLREGARFSDGSPVTIEDVLWSYDILGREGHPRYLGFARQVAAIDQTGPRSLRITFTVPDRELALIAGMRPILKKAGWEGKDFAASSIHDRPVGSAPYVVSDFEQGHHVTLRRNPDYWGKDLPLRRGMNNLDEIRIEYFGDEGVLFEAFKAGTLNFYRETNAEKWAAQYDFPAVSAGDVVKSEISHQRPTGMTGYVMNTRRAQLADWRVRQALILAFNFPYINGTVTGGRQARIASYFSNSDLGMRPGPAEGAVRDLLLPFAAQLPPGTLEGIALPKGDAAPRNRRDLREAVALLKAAGWHVVEGRLVDGAGTPFTFEVLLRQGDKTGQSVMEIYRAALERLGITMTVRAVDNAQYAAREAAQDFDMMPIRRDLSLSPGNEQKLYWGAATVDQPGSRNLMGMTDPAADAMIEALLAAQDRAAFTDAARALDRVLMAGRYVIPIWGTGPDRIAHRKGLKFPDHTPIYGDRTGWMPDVWWSEE</sequence>
<dbReference type="GO" id="GO:0015833">
    <property type="term" value="P:peptide transport"/>
    <property type="evidence" value="ECO:0007669"/>
    <property type="project" value="TreeGrafter"/>
</dbReference>
<dbReference type="AlphaFoldDB" id="A0A1H8Z4Z5"/>
<keyword evidence="6" id="KW-1185">Reference proteome</keyword>
<dbReference type="EMBL" id="FOEP01000001">
    <property type="protein sequence ID" value="SEP59535.1"/>
    <property type="molecule type" value="Genomic_DNA"/>
</dbReference>
<dbReference type="GO" id="GO:0043190">
    <property type="term" value="C:ATP-binding cassette (ABC) transporter complex"/>
    <property type="evidence" value="ECO:0007669"/>
    <property type="project" value="InterPro"/>
</dbReference>